<evidence type="ECO:0000256" key="3">
    <source>
        <dbReference type="ARBA" id="ARBA00010286"/>
    </source>
</evidence>
<evidence type="ECO:0000256" key="6">
    <source>
        <dbReference type="ARBA" id="ARBA00022975"/>
    </source>
</evidence>
<dbReference type="RefSeq" id="WP_118990695.1">
    <property type="nucleotide sequence ID" value="NZ_CP023434.1"/>
</dbReference>
<dbReference type="GO" id="GO:0046872">
    <property type="term" value="F:metal ion binding"/>
    <property type="evidence" value="ECO:0007669"/>
    <property type="project" value="UniProtKB-KW"/>
</dbReference>
<proteinExistence type="inferred from homology"/>
<evidence type="ECO:0000256" key="4">
    <source>
        <dbReference type="ARBA" id="ARBA00022723"/>
    </source>
</evidence>
<keyword evidence="5" id="KW-0378">Hydrolase</keyword>
<dbReference type="InterPro" id="IPR050138">
    <property type="entry name" value="DHOase/Allantoinase_Hydrolase"/>
</dbReference>
<dbReference type="InterPro" id="IPR011059">
    <property type="entry name" value="Metal-dep_hydrolase_composite"/>
</dbReference>
<dbReference type="PANTHER" id="PTHR43668">
    <property type="entry name" value="ALLANTOINASE"/>
    <property type="match status" value="1"/>
</dbReference>
<accession>A0A347WL38</accession>
<dbReference type="EMBL" id="CP023434">
    <property type="protein sequence ID" value="AXY25795.1"/>
    <property type="molecule type" value="Genomic_DNA"/>
</dbReference>
<dbReference type="GO" id="GO:0004038">
    <property type="term" value="F:allantoinase activity"/>
    <property type="evidence" value="ECO:0007669"/>
    <property type="project" value="TreeGrafter"/>
</dbReference>
<comment type="cofactor">
    <cofactor evidence="1">
        <name>Zn(2+)</name>
        <dbReference type="ChEBI" id="CHEBI:29105"/>
    </cofactor>
</comment>
<dbReference type="GO" id="GO:0006221">
    <property type="term" value="P:pyrimidine nucleotide biosynthetic process"/>
    <property type="evidence" value="ECO:0007669"/>
    <property type="project" value="UniProtKB-KW"/>
</dbReference>
<dbReference type="InterPro" id="IPR006680">
    <property type="entry name" value="Amidohydro-rel"/>
</dbReference>
<comment type="similarity">
    <text evidence="3">Belongs to the metallo-dependent hydrolases superfamily. DHOase family. Class I DHOase subfamily.</text>
</comment>
<evidence type="ECO:0000313" key="9">
    <source>
        <dbReference type="Proteomes" id="UP000263232"/>
    </source>
</evidence>
<evidence type="ECO:0000256" key="5">
    <source>
        <dbReference type="ARBA" id="ARBA00022801"/>
    </source>
</evidence>
<dbReference type="OrthoDB" id="9765462at2"/>
<dbReference type="GO" id="GO:0006145">
    <property type="term" value="P:purine nucleobase catabolic process"/>
    <property type="evidence" value="ECO:0007669"/>
    <property type="project" value="TreeGrafter"/>
</dbReference>
<feature type="domain" description="Amidohydrolase-related" evidence="7">
    <location>
        <begin position="49"/>
        <end position="388"/>
    </location>
</feature>
<dbReference type="GO" id="GO:0005737">
    <property type="term" value="C:cytoplasm"/>
    <property type="evidence" value="ECO:0007669"/>
    <property type="project" value="TreeGrafter"/>
</dbReference>
<dbReference type="SUPFAM" id="SSF51556">
    <property type="entry name" value="Metallo-dependent hydrolases"/>
    <property type="match status" value="1"/>
</dbReference>
<name>A0A347WL38_9LACT</name>
<dbReference type="InterPro" id="IPR032466">
    <property type="entry name" value="Metal_Hydrolase"/>
</dbReference>
<dbReference type="SUPFAM" id="SSF51338">
    <property type="entry name" value="Composite domain of metallo-dependent hydrolases"/>
    <property type="match status" value="1"/>
</dbReference>
<dbReference type="KEGG" id="abae:CL176_07185"/>
<protein>
    <submittedName>
        <fullName evidence="8">Dihydroorotase</fullName>
    </submittedName>
</protein>
<dbReference type="CDD" id="cd01317">
    <property type="entry name" value="DHOase_IIa"/>
    <property type="match status" value="1"/>
</dbReference>
<evidence type="ECO:0000256" key="1">
    <source>
        <dbReference type="ARBA" id="ARBA00001947"/>
    </source>
</evidence>
<dbReference type="PROSITE" id="PS00483">
    <property type="entry name" value="DIHYDROOROTASE_2"/>
    <property type="match status" value="1"/>
</dbReference>
<comment type="function">
    <text evidence="2">Catalyzes the reversible cyclization of carbamoyl aspartate to dihydroorotate.</text>
</comment>
<dbReference type="Pfam" id="PF01979">
    <property type="entry name" value="Amidohydro_1"/>
    <property type="match status" value="1"/>
</dbReference>
<keyword evidence="4" id="KW-0479">Metal-binding</keyword>
<dbReference type="AlphaFoldDB" id="A0A347WL38"/>
<dbReference type="GO" id="GO:0004151">
    <property type="term" value="F:dihydroorotase activity"/>
    <property type="evidence" value="ECO:0007669"/>
    <property type="project" value="InterPro"/>
</dbReference>
<dbReference type="InterPro" id="IPR004722">
    <property type="entry name" value="DHOase"/>
</dbReference>
<sequence>MTLIKNGRLVDAHASYQADIQLKDGQIVAIGQDLPAADGERVIDATGKVVMPAFVELHAHFRDPGFTYKEDLASGSQAALQGGFGTVNLMANTKPVVDTPEVYEDIMARGKELDLINIFQNYAVSKNLAGEEFVDFATIPESVKFLSDDGFGLFNNKQTFELFEILRDKGLGIMIHEEDKELSEIDYRYAEDVHTWRDVYFAGKIGNPVHFCHVSTEDSLDAVRYGKAKGWPVTMEVTPHHIYLYDSDYKVHPPIRAKADVEALIAGILDGTVDAIATDHAPHSAEDKANGSPGMIGLETAFPITYKVLVEEYGQPLELVARLMSSRPAEIMGLNKGRLEVGYDADLTVIDLEKTYTATNFASKSQNSPFTGESFNGLIEMTIVGGEVKFERENE</sequence>
<reference evidence="8 9" key="1">
    <citation type="submission" date="2017-09" db="EMBL/GenBank/DDBJ databases">
        <title>Complete genome sequence of Oxytococcus suis strain ZY16052.</title>
        <authorList>
            <person name="Li F."/>
        </authorList>
    </citation>
    <scope>NUCLEOTIDE SEQUENCE [LARGE SCALE GENOMIC DNA]</scope>
    <source>
        <strain evidence="8 9">ZY16052</strain>
    </source>
</reference>
<gene>
    <name evidence="8" type="ORF">CL176_07185</name>
</gene>
<organism evidence="8 9">
    <name type="scientific">Suicoccus acidiformans</name>
    <dbReference type="NCBI Taxonomy" id="2036206"/>
    <lineage>
        <taxon>Bacteria</taxon>
        <taxon>Bacillati</taxon>
        <taxon>Bacillota</taxon>
        <taxon>Bacilli</taxon>
        <taxon>Lactobacillales</taxon>
        <taxon>Aerococcaceae</taxon>
        <taxon>Suicoccus</taxon>
    </lineage>
</organism>
<dbReference type="InterPro" id="IPR002195">
    <property type="entry name" value="Dihydroorotase_CS"/>
</dbReference>
<dbReference type="Gene3D" id="3.20.20.140">
    <property type="entry name" value="Metal-dependent hydrolases"/>
    <property type="match status" value="1"/>
</dbReference>
<dbReference type="NCBIfam" id="TIGR00857">
    <property type="entry name" value="pyrC_multi"/>
    <property type="match status" value="1"/>
</dbReference>
<keyword evidence="6" id="KW-0665">Pyrimidine biosynthesis</keyword>
<evidence type="ECO:0000256" key="2">
    <source>
        <dbReference type="ARBA" id="ARBA00002368"/>
    </source>
</evidence>
<evidence type="ECO:0000259" key="7">
    <source>
        <dbReference type="Pfam" id="PF01979"/>
    </source>
</evidence>
<dbReference type="PANTHER" id="PTHR43668:SF2">
    <property type="entry name" value="ALLANTOINASE"/>
    <property type="match status" value="1"/>
</dbReference>
<dbReference type="Proteomes" id="UP000263232">
    <property type="component" value="Chromosome"/>
</dbReference>
<evidence type="ECO:0000313" key="8">
    <source>
        <dbReference type="EMBL" id="AXY25795.1"/>
    </source>
</evidence>
<keyword evidence="9" id="KW-1185">Reference proteome</keyword>